<proteinExistence type="predicted"/>
<evidence type="ECO:0000313" key="2">
    <source>
        <dbReference type="EMBL" id="PZQ57526.1"/>
    </source>
</evidence>
<name>A0A2W5NVN2_9SPHN</name>
<evidence type="ECO:0000256" key="1">
    <source>
        <dbReference type="SAM" id="SignalP"/>
    </source>
</evidence>
<feature type="signal peptide" evidence="1">
    <location>
        <begin position="1"/>
        <end position="27"/>
    </location>
</feature>
<gene>
    <name evidence="2" type="ORF">DI555_00925</name>
</gene>
<reference evidence="2 3" key="1">
    <citation type="submission" date="2017-08" db="EMBL/GenBank/DDBJ databases">
        <title>Infants hospitalized years apart are colonized by the same room-sourced microbial strains.</title>
        <authorList>
            <person name="Brooks B."/>
            <person name="Olm M.R."/>
            <person name="Firek B.A."/>
            <person name="Baker R."/>
            <person name="Thomas B.C."/>
            <person name="Morowitz M.J."/>
            <person name="Banfield J.F."/>
        </authorList>
    </citation>
    <scope>NUCLEOTIDE SEQUENCE [LARGE SCALE GENOMIC DNA]</scope>
    <source>
        <strain evidence="2">S2_005_002_R2_33</strain>
    </source>
</reference>
<dbReference type="AlphaFoldDB" id="A0A2W5NVN2"/>
<feature type="chain" id="PRO_5015857203" description="Spore coat protein U domain-containing protein" evidence="1">
    <location>
        <begin position="28"/>
        <end position="164"/>
    </location>
</feature>
<keyword evidence="1" id="KW-0732">Signal</keyword>
<accession>A0A2W5NVN2</accession>
<dbReference type="EMBL" id="QFPX01000001">
    <property type="protein sequence ID" value="PZQ57526.1"/>
    <property type="molecule type" value="Genomic_DNA"/>
</dbReference>
<evidence type="ECO:0000313" key="3">
    <source>
        <dbReference type="Proteomes" id="UP000249082"/>
    </source>
</evidence>
<evidence type="ECO:0008006" key="4">
    <source>
        <dbReference type="Google" id="ProtNLM"/>
    </source>
</evidence>
<protein>
    <recommendedName>
        <fullName evidence="4">Spore coat protein U domain-containing protein</fullName>
    </recommendedName>
</protein>
<organism evidence="2 3">
    <name type="scientific">Novosphingobium pentaromativorans</name>
    <dbReference type="NCBI Taxonomy" id="205844"/>
    <lineage>
        <taxon>Bacteria</taxon>
        <taxon>Pseudomonadati</taxon>
        <taxon>Pseudomonadota</taxon>
        <taxon>Alphaproteobacteria</taxon>
        <taxon>Sphingomonadales</taxon>
        <taxon>Sphingomonadaceae</taxon>
        <taxon>Novosphingobium</taxon>
    </lineage>
</organism>
<dbReference type="Proteomes" id="UP000249082">
    <property type="component" value="Unassembled WGS sequence"/>
</dbReference>
<sequence>MVPWKGQVTGRALAIAGLLLPAAPASAQQFQITQLTDVSFGTISSVATNRSASQTVCVYASLGRYSITARGSGASNAFTLGNTANSAQQLAYTVQWAFTGNQTTGTQLTAGQALSSPNSINILCSLGGLLASSASLIVTLPSANLSAAQAGSYTGILTLMVAPI</sequence>
<comment type="caution">
    <text evidence="2">The sequence shown here is derived from an EMBL/GenBank/DDBJ whole genome shotgun (WGS) entry which is preliminary data.</text>
</comment>